<comment type="PTM">
    <text evidence="12">Is synthesized initially as an inactive proenzyme. Formation of the active enzyme involves a self-maturation process in which the active site pyruvoyl group is generated from an internal serine residue via an autocatalytic post-translational modification. Two non-identical subunits are generated from the proenzyme in this reaction, and the pyruvate is formed at the N-terminus of the alpha chain, which is derived from the carboxyl end of the proenzyme. The autoendoproteolytic cleavage occurs by a canonical serine protease mechanism, in which the side chain hydroxyl group of the serine supplies its oxygen atom to form the C-terminus of the beta chain, while the remainder of the serine residue undergoes an oxidative deamination to produce ammonia and the pyruvoyl prosthetic group on the alpha chain. During this reaction, the Ser that is part of the protease active site of the proenzyme becomes the pyruvoyl prosthetic group, which constitutes an essential element of the active site of the mature decarboxylase.</text>
</comment>
<feature type="active site" description="Charge relay system; for autoendoproteolytic cleavage activity" evidence="12">
    <location>
        <position position="441"/>
    </location>
</feature>
<evidence type="ECO:0000256" key="12">
    <source>
        <dbReference type="HAMAP-Rule" id="MF_03209"/>
    </source>
</evidence>
<evidence type="ECO:0000256" key="1">
    <source>
        <dbReference type="ARBA" id="ARBA00005189"/>
    </source>
</evidence>
<keyword evidence="6 12" id="KW-0472">Membrane</keyword>
<feature type="domain" description="EF-hand" evidence="14">
    <location>
        <begin position="116"/>
        <end position="151"/>
    </location>
</feature>
<dbReference type="PROSITE" id="PS00018">
    <property type="entry name" value="EF_HAND_1"/>
    <property type="match status" value="2"/>
</dbReference>
<keyword evidence="9 12" id="KW-0456">Lyase</keyword>
<dbReference type="Pfam" id="PF02666">
    <property type="entry name" value="PS_Dcarbxylase"/>
    <property type="match status" value="1"/>
</dbReference>
<evidence type="ECO:0000256" key="11">
    <source>
        <dbReference type="ARBA" id="ARBA00023317"/>
    </source>
</evidence>
<dbReference type="SUPFAM" id="SSF49562">
    <property type="entry name" value="C2 domain (Calcium/lipid-binding domain, CaLB)"/>
    <property type="match status" value="1"/>
</dbReference>
<dbReference type="InterPro" id="IPR002048">
    <property type="entry name" value="EF_hand_dom"/>
</dbReference>
<dbReference type="KEGG" id="smo:SELMODRAFT_132807"/>
<dbReference type="InterPro" id="IPR033179">
    <property type="entry name" value="PSD_type2_pro"/>
</dbReference>
<dbReference type="AlphaFoldDB" id="D8T619"/>
<dbReference type="EMBL" id="GL377679">
    <property type="protein sequence ID" value="EFJ07899.1"/>
    <property type="molecule type" value="Genomic_DNA"/>
</dbReference>
<evidence type="ECO:0000256" key="10">
    <source>
        <dbReference type="ARBA" id="ARBA00023264"/>
    </source>
</evidence>
<comment type="pathway">
    <text evidence="12">Phospholipid metabolism; phosphatidylethanolamine biosynthesis; phosphatidylethanolamine from CDP-diacylglycerol: step 2/2.</text>
</comment>
<keyword evidence="3 12" id="KW-0210">Decarboxylase</keyword>
<dbReference type="FunCoup" id="D8T619">
    <property type="interactions" value="193"/>
</dbReference>
<comment type="pathway">
    <text evidence="1">Lipid metabolism.</text>
</comment>
<keyword evidence="8 12" id="KW-0594">Phospholipid biosynthesis</keyword>
<dbReference type="UniPathway" id="UPA00558">
    <property type="reaction ID" value="UER00616"/>
</dbReference>
<evidence type="ECO:0000313" key="16">
    <source>
        <dbReference type="Proteomes" id="UP000001514"/>
    </source>
</evidence>
<feature type="coiled-coil region" evidence="13">
    <location>
        <begin position="611"/>
        <end position="638"/>
    </location>
</feature>
<dbReference type="InterPro" id="IPR003817">
    <property type="entry name" value="PS_Dcarbxylase"/>
</dbReference>
<dbReference type="SMART" id="SM00054">
    <property type="entry name" value="EFh"/>
    <property type="match status" value="2"/>
</dbReference>
<evidence type="ECO:0000256" key="3">
    <source>
        <dbReference type="ARBA" id="ARBA00022793"/>
    </source>
</evidence>
<keyword evidence="16" id="KW-1185">Reference proteome</keyword>
<dbReference type="OMA" id="PSRHNAC"/>
<dbReference type="HOGENOM" id="CLU_034900_0_0_1"/>
<keyword evidence="13" id="KW-0175">Coiled coil</keyword>
<protein>
    <recommendedName>
        <fullName evidence="12">Phosphatidylserine decarboxylase proenzyme 2</fullName>
        <ecNumber evidence="12">4.1.1.65</ecNumber>
    </recommendedName>
    <component>
        <recommendedName>
            <fullName evidence="12">Phosphatidylserine decarboxylase 2 beta chain</fullName>
        </recommendedName>
    </component>
    <component>
        <recommendedName>
            <fullName evidence="12">Phosphatidylserine decarboxylase 2 alpha chain</fullName>
        </recommendedName>
    </component>
</protein>
<dbReference type="SUPFAM" id="SSF47473">
    <property type="entry name" value="EF-hand"/>
    <property type="match status" value="1"/>
</dbReference>
<feature type="modified residue" description="Pyruvic acid (Ser); by autocatalysis" evidence="12">
    <location>
        <position position="529"/>
    </location>
</feature>
<evidence type="ECO:0000256" key="13">
    <source>
        <dbReference type="SAM" id="Coils"/>
    </source>
</evidence>
<comment type="similarity">
    <text evidence="12">Belongs to the phosphatidylserine decarboxylase family. PSD-B subfamily. Eukaryotic type II sub-subfamily.</text>
</comment>
<comment type="function">
    <text evidence="12">Catalyzes the formation of phosphatidylethanolamine (PtdEtn) from phosphatidylserine (PtdSer). Plays a central role in phospholipid metabolism and in the interorganelle trafficking of phosphatidylserine.</text>
</comment>
<dbReference type="Pfam" id="PF13499">
    <property type="entry name" value="EF-hand_7"/>
    <property type="match status" value="1"/>
</dbReference>
<evidence type="ECO:0000256" key="6">
    <source>
        <dbReference type="ARBA" id="ARBA00023136"/>
    </source>
</evidence>
<dbReference type="PROSITE" id="PS50222">
    <property type="entry name" value="EF_HAND_2"/>
    <property type="match status" value="2"/>
</dbReference>
<evidence type="ECO:0000256" key="7">
    <source>
        <dbReference type="ARBA" id="ARBA00023145"/>
    </source>
</evidence>
<evidence type="ECO:0000256" key="8">
    <source>
        <dbReference type="ARBA" id="ARBA00023209"/>
    </source>
</evidence>
<evidence type="ECO:0000256" key="5">
    <source>
        <dbReference type="ARBA" id="ARBA00023098"/>
    </source>
</evidence>
<dbReference type="Gene3D" id="1.10.238.10">
    <property type="entry name" value="EF-hand"/>
    <property type="match status" value="1"/>
</dbReference>
<comment type="cofactor">
    <cofactor evidence="12">
        <name>pyruvate</name>
        <dbReference type="ChEBI" id="CHEBI:15361"/>
    </cofactor>
    <text evidence="12">Binds 1 pyruvoyl group covalently per subunit.</text>
</comment>
<dbReference type="InterPro" id="IPR011992">
    <property type="entry name" value="EF-hand-dom_pair"/>
</dbReference>
<dbReference type="STRING" id="88036.D8T619"/>
<dbReference type="GO" id="GO:0004609">
    <property type="term" value="F:phosphatidylserine decarboxylase activity"/>
    <property type="evidence" value="ECO:0007669"/>
    <property type="project" value="UniProtKB-UniRule"/>
</dbReference>
<name>D8T619_SELML</name>
<sequence length="643" mass="71867">MHRDNRTFRAEDFSGIVRIHLAEAEMQRRAKWFACVSIGEQAFRTSTSPSTDNPQWKSVHKLAKNTLVGYCEIDLSLVLRPDEENSEMLYLFDPSTKTKTVGHITVEYRIESQMETERSFARRLLAIVDFDENGELSLDEFHDLIKSFGNRMSDEELSNLFLQADENKDGKVSADELAQLLATHKERTIWVKQCPVCGDNLGVVDNLNDMIHMSLCFDEGTGLEIMRGGFITEKQASYGWMFKFSEWANLSTYDVGLKKGSNVAHILVFDRRSKRMIEEVIDKKIALAMRAIYQSKLGLALLDAGTKNFLIRLSEKHGRKMDSPQSAAAIPKFIEFFHDRIDVDEFKHPVEHYKTFNEFFIRELRPGSRPIAQENNDAVAVCGADCRLMVFKNADAATRFWIKGRRFSVPGLLGDKALAKQFEGGPIAIFRLAPQDYHRFHVPISGVLGPLIDIPGHLLTVNPIAVNSPYCNVFTDNKRAVCIISSEDFGQVAFVAIGATMVGSITFTKKEGSVVKKGDELGYFSFGGSTCICVFRAGAIDIDKDLLANSERSLETLVSVGMTLGVSRKLVGDQAFEKSRPTIRDSVVALDNEVSKKGIQASMSFNVRQGQLGLINEADEAEATLESIKEDADEDEENNDATT</sequence>
<feature type="chain" id="PRO_5023572785" description="Phosphatidylserine decarboxylase 2 alpha chain" evidence="12">
    <location>
        <begin position="529"/>
        <end position="643"/>
    </location>
</feature>
<dbReference type="Gramene" id="EFJ07899">
    <property type="protein sequence ID" value="EFJ07899"/>
    <property type="gene ID" value="SELMODRAFT_132807"/>
</dbReference>
<accession>D8T619</accession>
<feature type="site" description="Cleavage (non-hydrolytic); by autocatalysis" evidence="12">
    <location>
        <begin position="528"/>
        <end position="529"/>
    </location>
</feature>
<dbReference type="InParanoid" id="D8T619"/>
<dbReference type="GO" id="GO:0005509">
    <property type="term" value="F:calcium ion binding"/>
    <property type="evidence" value="ECO:0007669"/>
    <property type="project" value="InterPro"/>
</dbReference>
<dbReference type="Proteomes" id="UP000001514">
    <property type="component" value="Unassembled WGS sequence"/>
</dbReference>
<dbReference type="NCBIfam" id="TIGR00163">
    <property type="entry name" value="PS_decarb"/>
    <property type="match status" value="1"/>
</dbReference>
<dbReference type="InterPro" id="IPR035892">
    <property type="entry name" value="C2_domain_sf"/>
</dbReference>
<keyword evidence="10 12" id="KW-1208">Phospholipid metabolism</keyword>
<dbReference type="PANTHER" id="PTHR10067">
    <property type="entry name" value="PHOSPHATIDYLSERINE DECARBOXYLASE"/>
    <property type="match status" value="1"/>
</dbReference>
<keyword evidence="11 12" id="KW-0670">Pyruvate</keyword>
<evidence type="ECO:0000256" key="9">
    <source>
        <dbReference type="ARBA" id="ARBA00023239"/>
    </source>
</evidence>
<dbReference type="HAMAP" id="MF_00663">
    <property type="entry name" value="PS_decarb_PSD_B_type2"/>
    <property type="match status" value="1"/>
</dbReference>
<feature type="active site" description="Schiff-base intermediate with substrate; via pyruvic acid; for decarboxylase activity" evidence="12">
    <location>
        <position position="529"/>
    </location>
</feature>
<feature type="domain" description="EF-hand" evidence="14">
    <location>
        <begin position="152"/>
        <end position="187"/>
    </location>
</feature>
<dbReference type="CDD" id="cd00051">
    <property type="entry name" value="EFh"/>
    <property type="match status" value="1"/>
</dbReference>
<gene>
    <name evidence="12" type="primary">PSD2</name>
    <name evidence="15" type="ORF">SELMODRAFT_132807</name>
</gene>
<dbReference type="GO" id="GO:0006646">
    <property type="term" value="P:phosphatidylethanolamine biosynthetic process"/>
    <property type="evidence" value="ECO:0007669"/>
    <property type="project" value="UniProtKB-UniRule"/>
</dbReference>
<reference evidence="15 16" key="1">
    <citation type="journal article" date="2011" name="Science">
        <title>The Selaginella genome identifies genetic changes associated with the evolution of vascular plants.</title>
        <authorList>
            <person name="Banks J.A."/>
            <person name="Nishiyama T."/>
            <person name="Hasebe M."/>
            <person name="Bowman J.L."/>
            <person name="Gribskov M."/>
            <person name="dePamphilis C."/>
            <person name="Albert V.A."/>
            <person name="Aono N."/>
            <person name="Aoyama T."/>
            <person name="Ambrose B.A."/>
            <person name="Ashton N.W."/>
            <person name="Axtell M.J."/>
            <person name="Barker E."/>
            <person name="Barker M.S."/>
            <person name="Bennetzen J.L."/>
            <person name="Bonawitz N.D."/>
            <person name="Chapple C."/>
            <person name="Cheng C."/>
            <person name="Correa L.G."/>
            <person name="Dacre M."/>
            <person name="DeBarry J."/>
            <person name="Dreyer I."/>
            <person name="Elias M."/>
            <person name="Engstrom E.M."/>
            <person name="Estelle M."/>
            <person name="Feng L."/>
            <person name="Finet C."/>
            <person name="Floyd S.K."/>
            <person name="Frommer W.B."/>
            <person name="Fujita T."/>
            <person name="Gramzow L."/>
            <person name="Gutensohn M."/>
            <person name="Harholt J."/>
            <person name="Hattori M."/>
            <person name="Heyl A."/>
            <person name="Hirai T."/>
            <person name="Hiwatashi Y."/>
            <person name="Ishikawa M."/>
            <person name="Iwata M."/>
            <person name="Karol K.G."/>
            <person name="Koehler B."/>
            <person name="Kolukisaoglu U."/>
            <person name="Kubo M."/>
            <person name="Kurata T."/>
            <person name="Lalonde S."/>
            <person name="Li K."/>
            <person name="Li Y."/>
            <person name="Litt A."/>
            <person name="Lyons E."/>
            <person name="Manning G."/>
            <person name="Maruyama T."/>
            <person name="Michael T.P."/>
            <person name="Mikami K."/>
            <person name="Miyazaki S."/>
            <person name="Morinaga S."/>
            <person name="Murata T."/>
            <person name="Mueller-Roeber B."/>
            <person name="Nelson D.R."/>
            <person name="Obara M."/>
            <person name="Oguri Y."/>
            <person name="Olmstead R.G."/>
            <person name="Onodera N."/>
            <person name="Petersen B.L."/>
            <person name="Pils B."/>
            <person name="Prigge M."/>
            <person name="Rensing S.A."/>
            <person name="Riano-Pachon D.M."/>
            <person name="Roberts A.W."/>
            <person name="Sato Y."/>
            <person name="Scheller H.V."/>
            <person name="Schulz B."/>
            <person name="Schulz C."/>
            <person name="Shakirov E.V."/>
            <person name="Shibagaki N."/>
            <person name="Shinohara N."/>
            <person name="Shippen D.E."/>
            <person name="Soerensen I."/>
            <person name="Sotooka R."/>
            <person name="Sugimoto N."/>
            <person name="Sugita M."/>
            <person name="Sumikawa N."/>
            <person name="Tanurdzic M."/>
            <person name="Theissen G."/>
            <person name="Ulvskov P."/>
            <person name="Wakazuki S."/>
            <person name="Weng J.K."/>
            <person name="Willats W.W."/>
            <person name="Wipf D."/>
            <person name="Wolf P.G."/>
            <person name="Yang L."/>
            <person name="Zimmer A.D."/>
            <person name="Zhu Q."/>
            <person name="Mitros T."/>
            <person name="Hellsten U."/>
            <person name="Loque D."/>
            <person name="Otillar R."/>
            <person name="Salamov A."/>
            <person name="Schmutz J."/>
            <person name="Shapiro H."/>
            <person name="Lindquist E."/>
            <person name="Lucas S."/>
            <person name="Rokhsar D."/>
            <person name="Grigoriev I.V."/>
        </authorList>
    </citation>
    <scope>NUCLEOTIDE SEQUENCE [LARGE SCALE GENOMIC DNA]</scope>
</reference>
<dbReference type="InterPro" id="IPR033177">
    <property type="entry name" value="PSD-B"/>
</dbReference>
<keyword evidence="7 12" id="KW-0865">Zymogen</keyword>
<dbReference type="GO" id="GO:0016540">
    <property type="term" value="P:protein autoprocessing"/>
    <property type="evidence" value="ECO:0007669"/>
    <property type="project" value="UniProtKB-UniRule"/>
</dbReference>
<evidence type="ECO:0000313" key="15">
    <source>
        <dbReference type="EMBL" id="EFJ07899.1"/>
    </source>
</evidence>
<dbReference type="InterPro" id="IPR018247">
    <property type="entry name" value="EF_Hand_1_Ca_BS"/>
</dbReference>
<evidence type="ECO:0000256" key="2">
    <source>
        <dbReference type="ARBA" id="ARBA00022516"/>
    </source>
</evidence>
<evidence type="ECO:0000259" key="14">
    <source>
        <dbReference type="PROSITE" id="PS50222"/>
    </source>
</evidence>
<feature type="active site" description="Charge relay system; for autoendoproteolytic cleavage activity" evidence="12">
    <location>
        <position position="385"/>
    </location>
</feature>
<dbReference type="PANTHER" id="PTHR10067:SF17">
    <property type="entry name" value="PHOSPHATIDYLSERINE DECARBOXYLASE PROENZYME 2"/>
    <property type="match status" value="1"/>
</dbReference>
<keyword evidence="2 12" id="KW-0444">Lipid biosynthesis</keyword>
<comment type="subunit">
    <text evidence="12">Heterodimer of a large membrane-associated beta subunit and a small pyruvoyl-containing alpha subunit.</text>
</comment>
<proteinExistence type="inferred from homology"/>
<organism evidence="16">
    <name type="scientific">Selaginella moellendorffii</name>
    <name type="common">Spikemoss</name>
    <dbReference type="NCBI Taxonomy" id="88036"/>
    <lineage>
        <taxon>Eukaryota</taxon>
        <taxon>Viridiplantae</taxon>
        <taxon>Streptophyta</taxon>
        <taxon>Embryophyta</taxon>
        <taxon>Tracheophyta</taxon>
        <taxon>Lycopodiopsida</taxon>
        <taxon>Selaginellales</taxon>
        <taxon>Selaginellaceae</taxon>
        <taxon>Selaginella</taxon>
    </lineage>
</organism>
<keyword evidence="5 12" id="KW-0443">Lipid metabolism</keyword>
<dbReference type="eggNOG" id="KOG2419">
    <property type="taxonomic scope" value="Eukaryota"/>
</dbReference>
<feature type="chain" id="PRO_5023572784" description="Phosphatidylserine decarboxylase 2 beta chain" evidence="12">
    <location>
        <begin position="1"/>
        <end position="528"/>
    </location>
</feature>
<feature type="active site" description="Charge relay system; for autoendoproteolytic cleavage activity" evidence="12">
    <location>
        <position position="529"/>
    </location>
</feature>
<comment type="catalytic activity">
    <reaction evidence="12">
        <text>a 1,2-diacyl-sn-glycero-3-phospho-L-serine + H(+) = a 1,2-diacyl-sn-glycero-3-phosphoethanolamine + CO2</text>
        <dbReference type="Rhea" id="RHEA:20828"/>
        <dbReference type="ChEBI" id="CHEBI:15378"/>
        <dbReference type="ChEBI" id="CHEBI:16526"/>
        <dbReference type="ChEBI" id="CHEBI:57262"/>
        <dbReference type="ChEBI" id="CHEBI:64612"/>
        <dbReference type="EC" id="4.1.1.65"/>
    </reaction>
</comment>
<keyword evidence="4" id="KW-0106">Calcium</keyword>
<evidence type="ECO:0000256" key="4">
    <source>
        <dbReference type="ARBA" id="ARBA00022837"/>
    </source>
</evidence>
<dbReference type="EC" id="4.1.1.65" evidence="12"/>